<keyword evidence="5 7" id="KW-0408">Iron</keyword>
<dbReference type="Proteomes" id="UP000248423">
    <property type="component" value="Unassembled WGS sequence"/>
</dbReference>
<reference evidence="10 11" key="1">
    <citation type="submission" date="2018-02" db="EMBL/GenBank/DDBJ databases">
        <title>The genomes of Aspergillus section Nigri reveals drivers in fungal speciation.</title>
        <authorList>
            <consortium name="DOE Joint Genome Institute"/>
            <person name="Vesth T.C."/>
            <person name="Nybo J."/>
            <person name="Theobald S."/>
            <person name="Brandl J."/>
            <person name="Frisvad J.C."/>
            <person name="Nielsen K.F."/>
            <person name="Lyhne E.K."/>
            <person name="Kogle M.E."/>
            <person name="Kuo A."/>
            <person name="Riley R."/>
            <person name="Clum A."/>
            <person name="Nolan M."/>
            <person name="Lipzen A."/>
            <person name="Salamov A."/>
            <person name="Henrissat B."/>
            <person name="Wiebenga A."/>
            <person name="De vries R.P."/>
            <person name="Grigoriev I.V."/>
            <person name="Mortensen U.H."/>
            <person name="Andersen M.R."/>
            <person name="Baker S.E."/>
        </authorList>
    </citation>
    <scope>NUCLEOTIDE SEQUENCE [LARGE SCALE GENOMIC DNA]</scope>
    <source>
        <strain evidence="10 11">CBS 121057</strain>
    </source>
</reference>
<dbReference type="PRINTS" id="PR00385">
    <property type="entry name" value="P450"/>
</dbReference>
<dbReference type="VEuPathDB" id="FungiDB:BO78DRAFT_367699"/>
<dbReference type="InterPro" id="IPR050121">
    <property type="entry name" value="Cytochrome_P450_monoxygenase"/>
</dbReference>
<dbReference type="EMBL" id="KZ826345">
    <property type="protein sequence ID" value="PYI06980.1"/>
    <property type="molecule type" value="Genomic_DNA"/>
</dbReference>
<dbReference type="InterPro" id="IPR017972">
    <property type="entry name" value="Cyt_P450_CS"/>
</dbReference>
<dbReference type="Pfam" id="PF00067">
    <property type="entry name" value="p450"/>
    <property type="match status" value="1"/>
</dbReference>
<evidence type="ECO:0000256" key="9">
    <source>
        <dbReference type="SAM" id="Phobius"/>
    </source>
</evidence>
<dbReference type="SUPFAM" id="SSF48264">
    <property type="entry name" value="Cytochrome P450"/>
    <property type="match status" value="1"/>
</dbReference>
<keyword evidence="4 8" id="KW-0560">Oxidoreductase</keyword>
<dbReference type="STRING" id="1448318.A0A319EBX2"/>
<feature type="binding site" description="axial binding residue" evidence="7">
    <location>
        <position position="453"/>
    </location>
    <ligand>
        <name>heme</name>
        <dbReference type="ChEBI" id="CHEBI:30413"/>
    </ligand>
    <ligandPart>
        <name>Fe</name>
        <dbReference type="ChEBI" id="CHEBI:18248"/>
    </ligandPart>
</feature>
<evidence type="ECO:0000256" key="6">
    <source>
        <dbReference type="ARBA" id="ARBA00023033"/>
    </source>
</evidence>
<evidence type="ECO:0000256" key="3">
    <source>
        <dbReference type="ARBA" id="ARBA00022723"/>
    </source>
</evidence>
<keyword evidence="3 7" id="KW-0479">Metal-binding</keyword>
<dbReference type="PANTHER" id="PTHR24305">
    <property type="entry name" value="CYTOCHROME P450"/>
    <property type="match status" value="1"/>
</dbReference>
<keyword evidence="6 8" id="KW-0503">Monooxygenase</keyword>
<keyword evidence="9" id="KW-0812">Transmembrane</keyword>
<dbReference type="CDD" id="cd11060">
    <property type="entry name" value="CYP57A1-like"/>
    <property type="match status" value="1"/>
</dbReference>
<proteinExistence type="inferred from homology"/>
<protein>
    <submittedName>
        <fullName evidence="10">Cytochrome P450</fullName>
    </submittedName>
</protein>
<organism evidence="10 11">
    <name type="scientific">Aspergillus sclerotiicarbonarius (strain CBS 121057 / IBT 28362)</name>
    <dbReference type="NCBI Taxonomy" id="1448318"/>
    <lineage>
        <taxon>Eukaryota</taxon>
        <taxon>Fungi</taxon>
        <taxon>Dikarya</taxon>
        <taxon>Ascomycota</taxon>
        <taxon>Pezizomycotina</taxon>
        <taxon>Eurotiomycetes</taxon>
        <taxon>Eurotiomycetidae</taxon>
        <taxon>Eurotiales</taxon>
        <taxon>Aspergillaceae</taxon>
        <taxon>Aspergillus</taxon>
        <taxon>Aspergillus subgen. Circumdati</taxon>
    </lineage>
</organism>
<evidence type="ECO:0000313" key="11">
    <source>
        <dbReference type="Proteomes" id="UP000248423"/>
    </source>
</evidence>
<evidence type="ECO:0000256" key="7">
    <source>
        <dbReference type="PIRSR" id="PIRSR602401-1"/>
    </source>
</evidence>
<evidence type="ECO:0000313" key="10">
    <source>
        <dbReference type="EMBL" id="PYI06980.1"/>
    </source>
</evidence>
<feature type="transmembrane region" description="Helical" evidence="9">
    <location>
        <begin position="7"/>
        <end position="24"/>
    </location>
</feature>
<dbReference type="GO" id="GO:0005506">
    <property type="term" value="F:iron ion binding"/>
    <property type="evidence" value="ECO:0007669"/>
    <property type="project" value="InterPro"/>
</dbReference>
<accession>A0A319EBX2</accession>
<dbReference type="PRINTS" id="PR00463">
    <property type="entry name" value="EP450I"/>
</dbReference>
<dbReference type="PANTHER" id="PTHR24305:SF229">
    <property type="entry name" value="P450, PUTATIVE (EUROFUNG)-RELATED"/>
    <property type="match status" value="1"/>
</dbReference>
<gene>
    <name evidence="10" type="ORF">BO78DRAFT_367699</name>
</gene>
<dbReference type="GO" id="GO:0016705">
    <property type="term" value="F:oxidoreductase activity, acting on paired donors, with incorporation or reduction of molecular oxygen"/>
    <property type="evidence" value="ECO:0007669"/>
    <property type="project" value="InterPro"/>
</dbReference>
<name>A0A319EBX2_ASPSB</name>
<dbReference type="AlphaFoldDB" id="A0A319EBX2"/>
<dbReference type="InterPro" id="IPR002401">
    <property type="entry name" value="Cyt_P450_E_grp-I"/>
</dbReference>
<comment type="similarity">
    <text evidence="2 8">Belongs to the cytochrome P450 family.</text>
</comment>
<evidence type="ECO:0000256" key="8">
    <source>
        <dbReference type="RuleBase" id="RU000461"/>
    </source>
</evidence>
<sequence length="511" mass="57921">MDGPGTIRALAALFTLYWVGWIFYTKWIHPLAQFPGPWLAAVSRLWVVLHVARGKAETEQRKLHEKYGPIVRIAPNELIISDRRAVKTIYGVNSRFIKVRLTEPARYPDHLTATDEKSHAKRRRIVNNLYSMTSILQGEKYVDKCTDLLLQRLGEIADNKATVDIFYWARMQSTTNLTSSRYAYDVVGEFYFGRMLGFLENRHDHLGYMKSEDTIIPVMAVAGVMPAYIRPICTFGGILFSRMREAISALGTLTQAADAAVEERVLAEKRGDEQKPDILSKVLKVYHEQGEKLDYNLVDVKMEAFGAFFGGSDTTAIALSATLYNIIKNPHIYNTLVEEIDQATNAGNRSVPHLTYHEVAKLPYLSACIKEGMRFHPSVGLSLPRLVPKEGRQVAGCWIPGDARIGINPAVMQLDPSVFGKDADTFNPERWLVPGADEMNQYILQFGAGSRTCMGKHIAMCELYKVIPELLRSFHLELVAPEEELENMSYWFYEPKEVNLKVQRRWKSSAH</sequence>
<keyword evidence="11" id="KW-1185">Reference proteome</keyword>
<evidence type="ECO:0000256" key="4">
    <source>
        <dbReference type="ARBA" id="ARBA00023002"/>
    </source>
</evidence>
<dbReference type="Gene3D" id="1.10.630.10">
    <property type="entry name" value="Cytochrome P450"/>
    <property type="match status" value="1"/>
</dbReference>
<dbReference type="InterPro" id="IPR036396">
    <property type="entry name" value="Cyt_P450_sf"/>
</dbReference>
<evidence type="ECO:0000256" key="2">
    <source>
        <dbReference type="ARBA" id="ARBA00010617"/>
    </source>
</evidence>
<dbReference type="PROSITE" id="PS00086">
    <property type="entry name" value="CYTOCHROME_P450"/>
    <property type="match status" value="1"/>
</dbReference>
<dbReference type="InterPro" id="IPR001128">
    <property type="entry name" value="Cyt_P450"/>
</dbReference>
<dbReference type="OrthoDB" id="3934656at2759"/>
<keyword evidence="9" id="KW-1133">Transmembrane helix</keyword>
<keyword evidence="9" id="KW-0472">Membrane</keyword>
<dbReference type="GO" id="GO:0004497">
    <property type="term" value="F:monooxygenase activity"/>
    <property type="evidence" value="ECO:0007669"/>
    <property type="project" value="UniProtKB-KW"/>
</dbReference>
<evidence type="ECO:0000256" key="1">
    <source>
        <dbReference type="ARBA" id="ARBA00001971"/>
    </source>
</evidence>
<dbReference type="GO" id="GO:0020037">
    <property type="term" value="F:heme binding"/>
    <property type="evidence" value="ECO:0007669"/>
    <property type="project" value="InterPro"/>
</dbReference>
<comment type="cofactor">
    <cofactor evidence="1 7">
        <name>heme</name>
        <dbReference type="ChEBI" id="CHEBI:30413"/>
    </cofactor>
</comment>
<keyword evidence="7 8" id="KW-0349">Heme</keyword>
<evidence type="ECO:0000256" key="5">
    <source>
        <dbReference type="ARBA" id="ARBA00023004"/>
    </source>
</evidence>